<name>A0ABP7NH06_9BACT</name>
<dbReference type="RefSeq" id="WP_345115907.1">
    <property type="nucleotide sequence ID" value="NZ_BAABDH010000101.1"/>
</dbReference>
<protein>
    <submittedName>
        <fullName evidence="1">Uncharacterized protein</fullName>
    </submittedName>
</protein>
<evidence type="ECO:0000313" key="1">
    <source>
        <dbReference type="EMBL" id="GAA3947008.1"/>
    </source>
</evidence>
<sequence length="57" mass="6250">MFNEQQQPLGERLYFQAPRAPLAVTARADKAQYTIRDKVSVQLSTATTDARPAGASL</sequence>
<dbReference type="EMBL" id="BAABDH010000101">
    <property type="protein sequence ID" value="GAA3947008.1"/>
    <property type="molecule type" value="Genomic_DNA"/>
</dbReference>
<accession>A0ABP7NH06</accession>
<reference evidence="2" key="1">
    <citation type="journal article" date="2019" name="Int. J. Syst. Evol. Microbiol.">
        <title>The Global Catalogue of Microorganisms (GCM) 10K type strain sequencing project: providing services to taxonomists for standard genome sequencing and annotation.</title>
        <authorList>
            <consortium name="The Broad Institute Genomics Platform"/>
            <consortium name="The Broad Institute Genome Sequencing Center for Infectious Disease"/>
            <person name="Wu L."/>
            <person name="Ma J."/>
        </authorList>
    </citation>
    <scope>NUCLEOTIDE SEQUENCE [LARGE SCALE GENOMIC DNA]</scope>
    <source>
        <strain evidence="2">JCM 17214</strain>
    </source>
</reference>
<organism evidence="1 2">
    <name type="scientific">Hymenobacter algoricola</name>
    <dbReference type="NCBI Taxonomy" id="486267"/>
    <lineage>
        <taxon>Bacteria</taxon>
        <taxon>Pseudomonadati</taxon>
        <taxon>Bacteroidota</taxon>
        <taxon>Cytophagia</taxon>
        <taxon>Cytophagales</taxon>
        <taxon>Hymenobacteraceae</taxon>
        <taxon>Hymenobacter</taxon>
    </lineage>
</organism>
<keyword evidence="2" id="KW-1185">Reference proteome</keyword>
<gene>
    <name evidence="1" type="ORF">GCM10022406_30990</name>
</gene>
<evidence type="ECO:0000313" key="2">
    <source>
        <dbReference type="Proteomes" id="UP001499909"/>
    </source>
</evidence>
<comment type="caution">
    <text evidence="1">The sequence shown here is derived from an EMBL/GenBank/DDBJ whole genome shotgun (WGS) entry which is preliminary data.</text>
</comment>
<proteinExistence type="predicted"/>
<dbReference type="Proteomes" id="UP001499909">
    <property type="component" value="Unassembled WGS sequence"/>
</dbReference>